<proteinExistence type="predicted"/>
<dbReference type="Proteomes" id="UP000001307">
    <property type="component" value="Unassembled WGS sequence"/>
</dbReference>
<dbReference type="OrthoDB" id="10447662at2759"/>
<sequence length="126" mass="14943">MTTCKSMSCQSQKWRSSKFVHRFQKLIGDALWHVESTKKCAINRKRGKRESDISGEYDDFVNYENSMIEGEYDDFESLQYNYEEFVNVTEKMEANYEDTELGDFARARGNRIPKKTEKPKKDEKEL</sequence>
<name>E4Y308_OIKDI</name>
<feature type="compositionally biased region" description="Basic and acidic residues" evidence="1">
    <location>
        <begin position="114"/>
        <end position="126"/>
    </location>
</feature>
<dbReference type="EMBL" id="FN653989">
    <property type="protein sequence ID" value="CBY16235.1"/>
    <property type="molecule type" value="Genomic_DNA"/>
</dbReference>
<evidence type="ECO:0000313" key="3">
    <source>
        <dbReference type="Proteomes" id="UP000001307"/>
    </source>
</evidence>
<accession>E4Y308</accession>
<keyword evidence="3" id="KW-1185">Reference proteome</keyword>
<protein>
    <submittedName>
        <fullName evidence="2">Uncharacterized protein</fullName>
    </submittedName>
</protein>
<reference evidence="2" key="1">
    <citation type="journal article" date="2010" name="Science">
        <title>Plasticity of animal genome architecture unmasked by rapid evolution of a pelagic tunicate.</title>
        <authorList>
            <person name="Denoeud F."/>
            <person name="Henriet S."/>
            <person name="Mungpakdee S."/>
            <person name="Aury J.M."/>
            <person name="Da Silva C."/>
            <person name="Brinkmann H."/>
            <person name="Mikhaleva J."/>
            <person name="Olsen L.C."/>
            <person name="Jubin C."/>
            <person name="Canestro C."/>
            <person name="Bouquet J.M."/>
            <person name="Danks G."/>
            <person name="Poulain J."/>
            <person name="Campsteijn C."/>
            <person name="Adamski M."/>
            <person name="Cross I."/>
            <person name="Yadetie F."/>
            <person name="Muffato M."/>
            <person name="Louis A."/>
            <person name="Butcher S."/>
            <person name="Tsagkogeorga G."/>
            <person name="Konrad A."/>
            <person name="Singh S."/>
            <person name="Jensen M.F."/>
            <person name="Cong E.H."/>
            <person name="Eikeseth-Otteraa H."/>
            <person name="Noel B."/>
            <person name="Anthouard V."/>
            <person name="Porcel B.M."/>
            <person name="Kachouri-Lafond R."/>
            <person name="Nishino A."/>
            <person name="Ugolini M."/>
            <person name="Chourrout P."/>
            <person name="Nishida H."/>
            <person name="Aasland R."/>
            <person name="Huzurbazar S."/>
            <person name="Westhof E."/>
            <person name="Delsuc F."/>
            <person name="Lehrach H."/>
            <person name="Reinhardt R."/>
            <person name="Weissenbach J."/>
            <person name="Roy S.W."/>
            <person name="Artiguenave F."/>
            <person name="Postlethwait J.H."/>
            <person name="Manak J.R."/>
            <person name="Thompson E.M."/>
            <person name="Jaillon O."/>
            <person name="Du Pasquier L."/>
            <person name="Boudinot P."/>
            <person name="Liberles D.A."/>
            <person name="Volff J.N."/>
            <person name="Philippe H."/>
            <person name="Lenhard B."/>
            <person name="Roest Crollius H."/>
            <person name="Wincker P."/>
            <person name="Chourrout D."/>
        </authorList>
    </citation>
    <scope>NUCLEOTIDE SEQUENCE [LARGE SCALE GENOMIC DNA]</scope>
</reference>
<evidence type="ECO:0000313" key="2">
    <source>
        <dbReference type="EMBL" id="CBY16235.1"/>
    </source>
</evidence>
<dbReference type="AlphaFoldDB" id="E4Y308"/>
<feature type="non-terminal residue" evidence="2">
    <location>
        <position position="126"/>
    </location>
</feature>
<gene>
    <name evidence="2" type="ORF">GSOID_T00016575001</name>
</gene>
<dbReference type="InParanoid" id="E4Y308"/>
<feature type="region of interest" description="Disordered" evidence="1">
    <location>
        <begin position="105"/>
        <end position="126"/>
    </location>
</feature>
<evidence type="ECO:0000256" key="1">
    <source>
        <dbReference type="SAM" id="MobiDB-lite"/>
    </source>
</evidence>
<organism evidence="2">
    <name type="scientific">Oikopleura dioica</name>
    <name type="common">Tunicate</name>
    <dbReference type="NCBI Taxonomy" id="34765"/>
    <lineage>
        <taxon>Eukaryota</taxon>
        <taxon>Metazoa</taxon>
        <taxon>Chordata</taxon>
        <taxon>Tunicata</taxon>
        <taxon>Appendicularia</taxon>
        <taxon>Copelata</taxon>
        <taxon>Oikopleuridae</taxon>
        <taxon>Oikopleura</taxon>
    </lineage>
</organism>